<dbReference type="PANTHER" id="PTHR18964:SF149">
    <property type="entry name" value="BIFUNCTIONAL UDP-N-ACETYLGLUCOSAMINE 2-EPIMERASE_N-ACETYLMANNOSAMINE KINASE"/>
    <property type="match status" value="1"/>
</dbReference>
<dbReference type="InterPro" id="IPR043129">
    <property type="entry name" value="ATPase_NBD"/>
</dbReference>
<keyword evidence="3" id="KW-0119">Carbohydrate metabolism</keyword>
<dbReference type="SUPFAM" id="SSF53067">
    <property type="entry name" value="Actin-like ATPase domain"/>
    <property type="match status" value="1"/>
</dbReference>
<dbReference type="InterPro" id="IPR000600">
    <property type="entry name" value="ROK"/>
</dbReference>
<reference evidence="4 5" key="1">
    <citation type="submission" date="2017-11" db="EMBL/GenBank/DDBJ databases">
        <title>Comparitive Functional Genomics of Dry Heat Resistant strains isolated from the Viking Spacecraft.</title>
        <authorList>
            <person name="Seuylemezian A."/>
            <person name="Cooper K."/>
            <person name="Vaishampayan P."/>
        </authorList>
    </citation>
    <scope>NUCLEOTIDE SEQUENCE [LARGE SCALE GENOMIC DNA]</scope>
    <source>
        <strain evidence="4 5">V32-6</strain>
    </source>
</reference>
<dbReference type="OrthoDB" id="9796533at2"/>
<evidence type="ECO:0000313" key="4">
    <source>
        <dbReference type="EMBL" id="PLS06693.1"/>
    </source>
</evidence>
<gene>
    <name evidence="4" type="ORF">CVD27_07125</name>
</gene>
<dbReference type="Pfam" id="PF00480">
    <property type="entry name" value="ROK"/>
    <property type="match status" value="1"/>
</dbReference>
<dbReference type="Gene3D" id="1.10.10.10">
    <property type="entry name" value="Winged helix-like DNA-binding domain superfamily/Winged helix DNA-binding domain"/>
    <property type="match status" value="1"/>
</dbReference>
<dbReference type="InterPro" id="IPR036390">
    <property type="entry name" value="WH_DNA-bd_sf"/>
</dbReference>
<comment type="caution">
    <text evidence="4">The sequence shown here is derived from an EMBL/GenBank/DDBJ whole genome shotgun (WGS) entry which is preliminary data.</text>
</comment>
<dbReference type="SUPFAM" id="SSF46785">
    <property type="entry name" value="Winged helix' DNA-binding domain"/>
    <property type="match status" value="1"/>
</dbReference>
<comment type="function">
    <text evidence="1">Transcriptional repressor of xylose-utilizing enzymes.</text>
</comment>
<organism evidence="4 5">
    <name type="scientific">Neobacillus cucumis</name>
    <dbReference type="NCBI Taxonomy" id="1740721"/>
    <lineage>
        <taxon>Bacteria</taxon>
        <taxon>Bacillati</taxon>
        <taxon>Bacillota</taxon>
        <taxon>Bacilli</taxon>
        <taxon>Bacillales</taxon>
        <taxon>Bacillaceae</taxon>
        <taxon>Neobacillus</taxon>
    </lineage>
</organism>
<evidence type="ECO:0000256" key="3">
    <source>
        <dbReference type="ARBA" id="ARBA00022629"/>
    </source>
</evidence>
<evidence type="ECO:0000313" key="5">
    <source>
        <dbReference type="Proteomes" id="UP000234950"/>
    </source>
</evidence>
<dbReference type="CDD" id="cd24076">
    <property type="entry name" value="ASKHA_ATPase_ROK_BsXylR-like"/>
    <property type="match status" value="1"/>
</dbReference>
<dbReference type="EMBL" id="PGVE01000031">
    <property type="protein sequence ID" value="PLS06693.1"/>
    <property type="molecule type" value="Genomic_DNA"/>
</dbReference>
<dbReference type="Proteomes" id="UP000234950">
    <property type="component" value="Unassembled WGS sequence"/>
</dbReference>
<protein>
    <submittedName>
        <fullName evidence="4">XylR family transcriptional regulator</fullName>
    </submittedName>
</protein>
<sequence length="389" mass="43116">MELAEQNDSKMHSQKVILSTIMKHYPISRAKLAEITNLNKATVSLQTNSLIEKHLVSEIGVGVSNGGRKPILLVFNKNAGYSIGVELAANYIFTILIDLEGNKLFSDYFEFVYESMEALKLILIDRIRLVRNHAPESPYGIIGIGVGVHGFVNENQTVVYTPHSNWDKVDIKNLLEAHFNLPVFIENEANAGAFGEKLYGAMKNSDTSIYVSIGTGIGLAIIVNNKLYRGSDGVSGEMGHMTIEYNGKKCGCGNQGCWELYASENAFFTNLSRIKNGSEMTVEKANKMIMENDGDILIEIEKFGYYLGIGLANLINTFNPDSMILRSNLIEANPIVLKSIKKAVSKRLSRFIPLKNEIFISQLNNHAAVLGAASFMIKKFLVDSKIFNE</sequence>
<accession>A0A2N5HMD7</accession>
<dbReference type="GO" id="GO:0042732">
    <property type="term" value="P:D-xylose metabolic process"/>
    <property type="evidence" value="ECO:0007669"/>
    <property type="project" value="UniProtKB-KW"/>
</dbReference>
<dbReference type="InterPro" id="IPR036388">
    <property type="entry name" value="WH-like_DNA-bd_sf"/>
</dbReference>
<proteinExistence type="inferred from homology"/>
<keyword evidence="5" id="KW-1185">Reference proteome</keyword>
<dbReference type="InterPro" id="IPR049874">
    <property type="entry name" value="ROK_cs"/>
</dbReference>
<dbReference type="AlphaFoldDB" id="A0A2N5HMD7"/>
<dbReference type="PROSITE" id="PS01125">
    <property type="entry name" value="ROK"/>
    <property type="match status" value="1"/>
</dbReference>
<evidence type="ECO:0000256" key="2">
    <source>
        <dbReference type="ARBA" id="ARBA00006479"/>
    </source>
</evidence>
<evidence type="ECO:0000256" key="1">
    <source>
        <dbReference type="ARBA" id="ARBA00002486"/>
    </source>
</evidence>
<dbReference type="RefSeq" id="WP_101647193.1">
    <property type="nucleotide sequence ID" value="NZ_PGVE01000031.1"/>
</dbReference>
<name>A0A2N5HMD7_9BACI</name>
<dbReference type="Gene3D" id="3.30.420.40">
    <property type="match status" value="2"/>
</dbReference>
<comment type="similarity">
    <text evidence="2">Belongs to the ROK (NagC/XylR) family.</text>
</comment>
<keyword evidence="3" id="KW-0859">Xylose metabolism</keyword>
<dbReference type="PANTHER" id="PTHR18964">
    <property type="entry name" value="ROK (REPRESSOR, ORF, KINASE) FAMILY"/>
    <property type="match status" value="1"/>
</dbReference>